<keyword evidence="6" id="KW-1185">Reference proteome</keyword>
<dbReference type="GO" id="GO:1904262">
    <property type="term" value="P:negative regulation of TORC1 signaling"/>
    <property type="evidence" value="ECO:0007669"/>
    <property type="project" value="TreeGrafter"/>
</dbReference>
<organism evidence="5 6">
    <name type="scientific">Gigaspora margarita</name>
    <dbReference type="NCBI Taxonomy" id="4874"/>
    <lineage>
        <taxon>Eukaryota</taxon>
        <taxon>Fungi</taxon>
        <taxon>Fungi incertae sedis</taxon>
        <taxon>Mucoromycota</taxon>
        <taxon>Glomeromycotina</taxon>
        <taxon>Glomeromycetes</taxon>
        <taxon>Diversisporales</taxon>
        <taxon>Gigasporaceae</taxon>
        <taxon>Gigaspora</taxon>
    </lineage>
</organism>
<feature type="transmembrane region" description="Helical" evidence="3">
    <location>
        <begin position="709"/>
        <end position="726"/>
    </location>
</feature>
<dbReference type="GO" id="GO:0010508">
    <property type="term" value="P:positive regulation of autophagy"/>
    <property type="evidence" value="ECO:0007669"/>
    <property type="project" value="TreeGrafter"/>
</dbReference>
<dbReference type="PANTHER" id="PTHR12991:SF10">
    <property type="entry name" value="GATOR COMPLEX PROTEIN NPRL2"/>
    <property type="match status" value="1"/>
</dbReference>
<dbReference type="InterPro" id="IPR009348">
    <property type="entry name" value="NPR2-like"/>
</dbReference>
<dbReference type="GO" id="GO:1990130">
    <property type="term" value="C:GATOR1 complex"/>
    <property type="evidence" value="ECO:0007669"/>
    <property type="project" value="TreeGrafter"/>
</dbReference>
<dbReference type="SUPFAM" id="SSF103481">
    <property type="entry name" value="Multidrug resistance efflux transporter EmrE"/>
    <property type="match status" value="1"/>
</dbReference>
<evidence type="ECO:0000313" key="6">
    <source>
        <dbReference type="Proteomes" id="UP000439903"/>
    </source>
</evidence>
<keyword evidence="3" id="KW-0812">Transmembrane</keyword>
<dbReference type="AlphaFoldDB" id="A0A8H4ACR9"/>
<feature type="transmembrane region" description="Helical" evidence="3">
    <location>
        <begin position="874"/>
        <end position="890"/>
    </location>
</feature>
<dbReference type="Proteomes" id="UP000439903">
    <property type="component" value="Unassembled WGS sequence"/>
</dbReference>
<evidence type="ECO:0000313" key="5">
    <source>
        <dbReference type="EMBL" id="KAF0480154.1"/>
    </source>
</evidence>
<dbReference type="GO" id="GO:0005774">
    <property type="term" value="C:vacuolar membrane"/>
    <property type="evidence" value="ECO:0007669"/>
    <property type="project" value="TreeGrafter"/>
</dbReference>
<protein>
    <submittedName>
        <fullName evidence="5">Nitrogen permease regulator 2</fullName>
    </submittedName>
</protein>
<reference evidence="5 6" key="1">
    <citation type="journal article" date="2019" name="Environ. Microbiol.">
        <title>At the nexus of three kingdoms: the genome of the mycorrhizal fungus Gigaspora margarita provides insights into plant, endobacterial and fungal interactions.</title>
        <authorList>
            <person name="Venice F."/>
            <person name="Ghignone S."/>
            <person name="Salvioli di Fossalunga A."/>
            <person name="Amselem J."/>
            <person name="Novero M."/>
            <person name="Xianan X."/>
            <person name="Sedzielewska Toro K."/>
            <person name="Morin E."/>
            <person name="Lipzen A."/>
            <person name="Grigoriev I.V."/>
            <person name="Henrissat B."/>
            <person name="Martin F.M."/>
            <person name="Bonfante P."/>
        </authorList>
    </citation>
    <scope>NUCLEOTIDE SEQUENCE [LARGE SCALE GENOMIC DNA]</scope>
    <source>
        <strain evidence="5 6">BEG34</strain>
    </source>
</reference>
<feature type="region of interest" description="Disordered" evidence="2">
    <location>
        <begin position="491"/>
        <end position="516"/>
    </location>
</feature>
<dbReference type="EMBL" id="WTPW01000785">
    <property type="protein sequence ID" value="KAF0480154.1"/>
    <property type="molecule type" value="Genomic_DNA"/>
</dbReference>
<dbReference type="InterPro" id="IPR004853">
    <property type="entry name" value="Sugar_P_trans_dom"/>
</dbReference>
<feature type="transmembrane region" description="Helical" evidence="3">
    <location>
        <begin position="652"/>
        <end position="670"/>
    </location>
</feature>
<dbReference type="Pfam" id="PF03151">
    <property type="entry name" value="TPT"/>
    <property type="match status" value="1"/>
</dbReference>
<sequence>MQDYAQQESEFQAGIPPRLVSVFYSVFDPNKGPQVVFEVPEGSTKPTASSTPMINFLSISKYIVPTPQLCGHLVNICTDFYQVMGYPVEIWGNHYPRNNFMFNLSFVFDRGADTSSYEPVVRKVARVLTSLEIESAFLSNESTKSFMYNIIEQLFEDLNSYCECQIPINSANTINLKLFPTYRNPPPVYDYQVPICTVNLKALMDGNWDITMKKVAASINGIHHVKKIAELADVDCGLARKCMEHLLYYGCIIMVDIFQFSNVYAVKPDIIRIIEDETVQSECLFYVRKRGKIPPFAKLFSLYCQLKHGLTLKEWIQENKEITSLDIDIRRFISFGIIKGFLYRVHKYPILPEPSKQRTSLPKQLCRLLDGKHHFDEICTLKGYSVRELDDILKSEPEVKFILRVNLRIMPPNPPEEFSPVTVSGYAPGLDSTPSPIYPPKRSTKRRTTNPYETRIQTNMVSTLPNGTDYTLKPTSNGPLIDTEFVIHGYQQQKQNSARRRSVSKPSLSSKPFVPPPPYNSAQINISKLQSLDFTPPYKSNSFLGQLRQKYEAVGRRKTNPSNTSKPLLEGTLDSINYISSLFTLDTLKFITYCLLWYASSAVTNNIGKQILNQFNHPVTLTWVQFGFVGLYCYVIGHGMGFTRLRNPTTHILRTTLPLSLFSITGHIFSSMATSIVPVSFVHTIKALSPLFTVILYRFGFKVNYSYRVYISLIPLTIGVMLACSSSSTASFIGFLFALSSTVVFVAQNIFSKKILFNQNHSNFEKRKLDELNVSFYSSIMAFTFMTPIWLYYEGFPLLVEHFWPHHIHSSNISNGWTIAFYFWLNGTSHFAQNILALSILSITSPVTYSIASLVKRIFVITASIIWFGQKTTIVQGIGIILTFSGLYMYNRARRDVEKKERNAREKEEIVLPISRS</sequence>
<feature type="transmembrane region" description="Helical" evidence="3">
    <location>
        <begin position="772"/>
        <end position="793"/>
    </location>
</feature>
<evidence type="ECO:0000256" key="3">
    <source>
        <dbReference type="SAM" id="Phobius"/>
    </source>
</evidence>
<evidence type="ECO:0000259" key="4">
    <source>
        <dbReference type="Pfam" id="PF03151"/>
    </source>
</evidence>
<gene>
    <name evidence="5" type="ORF">F8M41_023774</name>
</gene>
<feature type="domain" description="Sugar phosphate transporter" evidence="4">
    <location>
        <begin position="589"/>
        <end position="891"/>
    </location>
</feature>
<feature type="transmembrane region" description="Helical" evidence="3">
    <location>
        <begin position="732"/>
        <end position="751"/>
    </location>
</feature>
<feature type="transmembrane region" description="Helical" evidence="3">
    <location>
        <begin position="819"/>
        <end position="840"/>
    </location>
</feature>
<dbReference type="InterPro" id="IPR037185">
    <property type="entry name" value="EmrE-like"/>
</dbReference>
<name>A0A8H4ACR9_GIGMA</name>
<evidence type="ECO:0000256" key="2">
    <source>
        <dbReference type="SAM" id="MobiDB-lite"/>
    </source>
</evidence>
<proteinExistence type="inferred from homology"/>
<dbReference type="OrthoDB" id="338854at2759"/>
<feature type="transmembrane region" description="Helical" evidence="3">
    <location>
        <begin position="676"/>
        <end position="697"/>
    </location>
</feature>
<accession>A0A8H4ACR9</accession>
<keyword evidence="3" id="KW-1133">Transmembrane helix</keyword>
<comment type="similarity">
    <text evidence="1">Belongs to the NPR2 family.</text>
</comment>
<evidence type="ECO:0000256" key="1">
    <source>
        <dbReference type="ARBA" id="ARBA00008433"/>
    </source>
</evidence>
<dbReference type="GO" id="GO:0005096">
    <property type="term" value="F:GTPase activator activity"/>
    <property type="evidence" value="ECO:0007669"/>
    <property type="project" value="TreeGrafter"/>
</dbReference>
<dbReference type="PANTHER" id="PTHR12991">
    <property type="entry name" value="NITROGEN PERMEASE REGULATOR 2/TUMOR SUPPRESSOR CANDIDATE 4"/>
    <property type="match status" value="1"/>
</dbReference>
<feature type="transmembrane region" description="Helical" evidence="3">
    <location>
        <begin position="621"/>
        <end position="640"/>
    </location>
</feature>
<dbReference type="Pfam" id="PF06218">
    <property type="entry name" value="NPR2"/>
    <property type="match status" value="2"/>
</dbReference>
<comment type="caution">
    <text evidence="5">The sequence shown here is derived from an EMBL/GenBank/DDBJ whole genome shotgun (WGS) entry which is preliminary data.</text>
</comment>
<keyword evidence="3" id="KW-0472">Membrane</keyword>
<feature type="transmembrane region" description="Helical" evidence="3">
    <location>
        <begin position="847"/>
        <end position="868"/>
    </location>
</feature>